<evidence type="ECO:0000313" key="2">
    <source>
        <dbReference type="Proteomes" id="UP001221558"/>
    </source>
</evidence>
<name>A0ABY7WME4_9SPHI</name>
<dbReference type="Proteomes" id="UP001221558">
    <property type="component" value="Chromosome"/>
</dbReference>
<accession>A0ABY7WME4</accession>
<keyword evidence="2" id="KW-1185">Reference proteome</keyword>
<sequence length="147" mass="16459">MKQLILASALISLQFNVVGSANRLGDANMTWSPLLEYVNNFDSKLFEVESTSQPTADSFIVQDSTANDKARKILIAELIKFESAQSKGEKSNLQDTVKLTFKADKSSKYDQMSEQDLINALIKHYEKQDSAVSKTSEHRAIYFKKGS</sequence>
<evidence type="ECO:0000313" key="1">
    <source>
        <dbReference type="EMBL" id="WDF69714.1"/>
    </source>
</evidence>
<dbReference type="RefSeq" id="WP_274268426.1">
    <property type="nucleotide sequence ID" value="NZ_CP117880.1"/>
</dbReference>
<reference evidence="1 2" key="1">
    <citation type="submission" date="2023-02" db="EMBL/GenBank/DDBJ databases">
        <title>Genome sequence of Sphingobacterium sp. KACC 22765.</title>
        <authorList>
            <person name="Kim S."/>
            <person name="Heo J."/>
            <person name="Kwon S.-W."/>
        </authorList>
    </citation>
    <scope>NUCLEOTIDE SEQUENCE [LARGE SCALE GENOMIC DNA]</scope>
    <source>
        <strain evidence="1 2">KACC 22765</strain>
    </source>
</reference>
<proteinExistence type="predicted"/>
<organism evidence="1 2">
    <name type="scientific">Sphingobacterium oryzagri</name>
    <dbReference type="NCBI Taxonomy" id="3025669"/>
    <lineage>
        <taxon>Bacteria</taxon>
        <taxon>Pseudomonadati</taxon>
        <taxon>Bacteroidota</taxon>
        <taxon>Sphingobacteriia</taxon>
        <taxon>Sphingobacteriales</taxon>
        <taxon>Sphingobacteriaceae</taxon>
        <taxon>Sphingobacterium</taxon>
    </lineage>
</organism>
<dbReference type="EMBL" id="CP117880">
    <property type="protein sequence ID" value="WDF69714.1"/>
    <property type="molecule type" value="Genomic_DNA"/>
</dbReference>
<gene>
    <name evidence="1" type="ORF">PQ465_04865</name>
</gene>
<protein>
    <submittedName>
        <fullName evidence="1">Uncharacterized protein</fullName>
    </submittedName>
</protein>